<feature type="transmembrane region" description="Helical" evidence="3">
    <location>
        <begin position="92"/>
        <end position="110"/>
    </location>
</feature>
<keyword evidence="4" id="KW-0732">Signal</keyword>
<gene>
    <name evidence="5" type="ORF">LF41_378</name>
</gene>
<keyword evidence="3" id="KW-0472">Membrane</keyword>
<keyword evidence="3" id="KW-0812">Transmembrane</keyword>
<dbReference type="eggNOG" id="COG0457">
    <property type="taxonomic scope" value="Bacteria"/>
</dbReference>
<dbReference type="SUPFAM" id="SSF48452">
    <property type="entry name" value="TPR-like"/>
    <property type="match status" value="1"/>
</dbReference>
<feature type="transmembrane region" description="Helical" evidence="3">
    <location>
        <begin position="180"/>
        <end position="196"/>
    </location>
</feature>
<accession>A0A0A2X0S8</accession>
<keyword evidence="6" id="KW-1185">Reference proteome</keyword>
<evidence type="ECO:0000256" key="2">
    <source>
        <dbReference type="ARBA" id="ARBA00022803"/>
    </source>
</evidence>
<dbReference type="STRING" id="1300345.LF41_378"/>
<dbReference type="InterPro" id="IPR011990">
    <property type="entry name" value="TPR-like_helical_dom_sf"/>
</dbReference>
<feature type="transmembrane region" description="Helical" evidence="3">
    <location>
        <begin position="331"/>
        <end position="354"/>
    </location>
</feature>
<keyword evidence="3" id="KW-1133">Transmembrane helix</keyword>
<comment type="caution">
    <text evidence="5">The sequence shown here is derived from an EMBL/GenBank/DDBJ whole genome shotgun (WGS) entry which is preliminary data.</text>
</comment>
<dbReference type="OrthoDB" id="8566379at2"/>
<feature type="chain" id="PRO_5001996956" evidence="4">
    <location>
        <begin position="23"/>
        <end position="644"/>
    </location>
</feature>
<keyword evidence="2" id="KW-0802">TPR repeat</keyword>
<organism evidence="5 6">
    <name type="scientific">Lysobacter dokdonensis DS-58</name>
    <dbReference type="NCBI Taxonomy" id="1300345"/>
    <lineage>
        <taxon>Bacteria</taxon>
        <taxon>Pseudomonadati</taxon>
        <taxon>Pseudomonadota</taxon>
        <taxon>Gammaproteobacteria</taxon>
        <taxon>Lysobacterales</taxon>
        <taxon>Lysobacteraceae</taxon>
        <taxon>Noviluteimonas</taxon>
    </lineage>
</organism>
<protein>
    <submittedName>
        <fullName evidence="5">TPR-repeat-containing protein</fullName>
    </submittedName>
</protein>
<dbReference type="Proteomes" id="UP000030518">
    <property type="component" value="Unassembled WGS sequence"/>
</dbReference>
<feature type="transmembrane region" description="Helical" evidence="3">
    <location>
        <begin position="122"/>
        <end position="145"/>
    </location>
</feature>
<feature type="transmembrane region" description="Helical" evidence="3">
    <location>
        <begin position="305"/>
        <end position="324"/>
    </location>
</feature>
<sequence length="644" mass="70909">MRSTTTLLALLAACAATCWAYAAGLHGGFLFDDWVNLDTLGATGPVDDWATFWRYITSGAADPTGRPLALLSFLVDANDWPADPAPFLRTNLVLHLVNGALLFALLRMLGTAISTTPSERTANAPALIAATAWLLHPLFVSTTLYVVQREAMLSALFVLLGLLAYGHGRLRFAQSPRAGVAWMLGGLAFGTLLALACKANGILLPLLAWVLEATLFGRDGDRRLRTFRIVFLVLPSVLLFAWLALHFARYAHAPLAARDWTIAQRLLTEPRVLVDYLQLLFVPRAMSNGLFNDAYAVSTGWLQPWTTLAAWCVVSALIAGAIALRRRAPAVSAAVLFFFAGHLIESSVLALELYYEHRNYLPAMLAFWPLARALCAWKRPAWQRGAVAIAVLAMLAATTHARATLWGQPDRLATTWVALNPASPRAQATAAMADMKRGRADLAERRLAEAVKAHPRDLQLLLNLVDARCQLGGVDRTLQRQVRDALRNGRMPHALVFGWIDNAMTASPCFSRQHAVLATWIDQAAANPAMQSPPRRQDIAALRGRLALSDGDAVEARHQYDLALSEWPTPQAAARNAADLATRGHLALAFGHLDHYETLRAKRIRPRGFDMPAMHDTVLERQHYWDTELQRLRARLVADMERAQ</sequence>
<dbReference type="InterPro" id="IPR052346">
    <property type="entry name" value="O-mannosyl-transferase_TMTC"/>
</dbReference>
<dbReference type="AlphaFoldDB" id="A0A0A2X0S8"/>
<feature type="signal peptide" evidence="4">
    <location>
        <begin position="1"/>
        <end position="22"/>
    </location>
</feature>
<proteinExistence type="predicted"/>
<evidence type="ECO:0000256" key="3">
    <source>
        <dbReference type="SAM" id="Phobius"/>
    </source>
</evidence>
<evidence type="ECO:0000256" key="4">
    <source>
        <dbReference type="SAM" id="SignalP"/>
    </source>
</evidence>
<reference evidence="5 6" key="1">
    <citation type="submission" date="2014-09" db="EMBL/GenBank/DDBJ databases">
        <title>Genome sequences of Lysobacter dokdonensis DS-58.</title>
        <authorList>
            <person name="Kim J.F."/>
            <person name="Kwak M.-J."/>
        </authorList>
    </citation>
    <scope>NUCLEOTIDE SEQUENCE [LARGE SCALE GENOMIC DNA]</scope>
    <source>
        <strain evidence="5 6">DS-58</strain>
    </source>
</reference>
<dbReference type="Gene3D" id="1.25.40.10">
    <property type="entry name" value="Tetratricopeptide repeat domain"/>
    <property type="match status" value="1"/>
</dbReference>
<evidence type="ECO:0000313" key="6">
    <source>
        <dbReference type="Proteomes" id="UP000030518"/>
    </source>
</evidence>
<feature type="transmembrane region" description="Helical" evidence="3">
    <location>
        <begin position="229"/>
        <end position="248"/>
    </location>
</feature>
<dbReference type="EMBL" id="JRKJ01000016">
    <property type="protein sequence ID" value="KGQ18844.1"/>
    <property type="molecule type" value="Genomic_DNA"/>
</dbReference>
<dbReference type="PANTHER" id="PTHR44227">
    <property type="match status" value="1"/>
</dbReference>
<dbReference type="PATRIC" id="fig|1300345.3.peg.2052"/>
<keyword evidence="1" id="KW-0677">Repeat</keyword>
<name>A0A0A2X0S8_9GAMM</name>
<evidence type="ECO:0000313" key="5">
    <source>
        <dbReference type="EMBL" id="KGQ18844.1"/>
    </source>
</evidence>
<evidence type="ECO:0000256" key="1">
    <source>
        <dbReference type="ARBA" id="ARBA00022737"/>
    </source>
</evidence>
<feature type="transmembrane region" description="Helical" evidence="3">
    <location>
        <begin position="151"/>
        <end position="168"/>
    </location>
</feature>
<dbReference type="PANTHER" id="PTHR44227:SF3">
    <property type="entry name" value="PROTEIN O-MANNOSYL-TRANSFERASE TMTC4"/>
    <property type="match status" value="1"/>
</dbReference>
<dbReference type="RefSeq" id="WP_052116337.1">
    <property type="nucleotide sequence ID" value="NZ_JRKJ01000016.1"/>
</dbReference>
<feature type="transmembrane region" description="Helical" evidence="3">
    <location>
        <begin position="202"/>
        <end position="217"/>
    </location>
</feature>